<organism evidence="2 3">
    <name type="scientific">Salvia divinorum</name>
    <name type="common">Maria pastora</name>
    <name type="synonym">Diviner's sage</name>
    <dbReference type="NCBI Taxonomy" id="28513"/>
    <lineage>
        <taxon>Eukaryota</taxon>
        <taxon>Viridiplantae</taxon>
        <taxon>Streptophyta</taxon>
        <taxon>Embryophyta</taxon>
        <taxon>Tracheophyta</taxon>
        <taxon>Spermatophyta</taxon>
        <taxon>Magnoliopsida</taxon>
        <taxon>eudicotyledons</taxon>
        <taxon>Gunneridae</taxon>
        <taxon>Pentapetalae</taxon>
        <taxon>asterids</taxon>
        <taxon>lamiids</taxon>
        <taxon>Lamiales</taxon>
        <taxon>Lamiaceae</taxon>
        <taxon>Nepetoideae</taxon>
        <taxon>Mentheae</taxon>
        <taxon>Salviinae</taxon>
        <taxon>Salvia</taxon>
        <taxon>Salvia subgen. Calosphace</taxon>
    </lineage>
</organism>
<sequence length="106" mass="11690">MTPSSRVGIPWQREPDSYFQGIHITEPPVDDRGGDYDGGGDGDDDDGGAYMDPPRSSVQLDHPSSSAPSDKERPRPSLARTMLDMVTIRRSRRDNKGKNPSKYTPS</sequence>
<dbReference type="EMBL" id="JBEAFC010000004">
    <property type="protein sequence ID" value="KAL1558597.1"/>
    <property type="molecule type" value="Genomic_DNA"/>
</dbReference>
<name>A0ABD1HQX9_SALDI</name>
<feature type="region of interest" description="Disordered" evidence="1">
    <location>
        <begin position="1"/>
        <end position="106"/>
    </location>
</feature>
<proteinExistence type="predicted"/>
<gene>
    <name evidence="2" type="ORF">AAHA92_09044</name>
</gene>
<protein>
    <submittedName>
        <fullName evidence="2">Serine/threonine-protein phosphatase 7 long form</fullName>
    </submittedName>
</protein>
<comment type="caution">
    <text evidence="2">The sequence shown here is derived from an EMBL/GenBank/DDBJ whole genome shotgun (WGS) entry which is preliminary data.</text>
</comment>
<evidence type="ECO:0000313" key="3">
    <source>
        <dbReference type="Proteomes" id="UP001567538"/>
    </source>
</evidence>
<dbReference type="Proteomes" id="UP001567538">
    <property type="component" value="Unassembled WGS sequence"/>
</dbReference>
<evidence type="ECO:0000313" key="2">
    <source>
        <dbReference type="EMBL" id="KAL1558597.1"/>
    </source>
</evidence>
<dbReference type="AlphaFoldDB" id="A0ABD1HQX9"/>
<feature type="compositionally biased region" description="Polar residues" evidence="1">
    <location>
        <begin position="56"/>
        <end position="68"/>
    </location>
</feature>
<reference evidence="2 3" key="1">
    <citation type="submission" date="2024-06" db="EMBL/GenBank/DDBJ databases">
        <title>A chromosome level genome sequence of Diviner's sage (Salvia divinorum).</title>
        <authorList>
            <person name="Ford S.A."/>
            <person name="Ro D.-K."/>
            <person name="Ness R.W."/>
            <person name="Phillips M.A."/>
        </authorList>
    </citation>
    <scope>NUCLEOTIDE SEQUENCE [LARGE SCALE GENOMIC DNA]</scope>
    <source>
        <strain evidence="2">SAF-2024a</strain>
        <tissue evidence="2">Leaf</tissue>
    </source>
</reference>
<evidence type="ECO:0000256" key="1">
    <source>
        <dbReference type="SAM" id="MobiDB-lite"/>
    </source>
</evidence>
<accession>A0ABD1HQX9</accession>
<keyword evidence="3" id="KW-1185">Reference proteome</keyword>
<feature type="compositionally biased region" description="Acidic residues" evidence="1">
    <location>
        <begin position="38"/>
        <end position="47"/>
    </location>
</feature>